<dbReference type="Gene3D" id="3.60.15.10">
    <property type="entry name" value="Ribonuclease Z/Hydroxyacylglutathione hydrolase-like"/>
    <property type="match status" value="1"/>
</dbReference>
<feature type="binding site" evidence="8">
    <location>
        <position position="85"/>
    </location>
    <ligand>
        <name>Zn(2+)</name>
        <dbReference type="ChEBI" id="CHEBI:29105"/>
        <label>1</label>
        <note>catalytic</note>
    </ligand>
</feature>
<dbReference type="PANTHER" id="PTHR46018">
    <property type="entry name" value="ZINC PHOSPHODIESTERASE ELAC PROTEIN 1"/>
    <property type="match status" value="1"/>
</dbReference>
<gene>
    <name evidence="8" type="primary">rnz</name>
    <name evidence="10" type="ORF">DFJ69_1508</name>
</gene>
<dbReference type="HAMAP" id="MF_01818">
    <property type="entry name" value="RNase_Z_BN"/>
    <property type="match status" value="1"/>
</dbReference>
<dbReference type="Pfam" id="PF23023">
    <property type="entry name" value="Anti-Pycsar_Apyc1"/>
    <property type="match status" value="1"/>
</dbReference>
<dbReference type="EC" id="3.1.26.11" evidence="8"/>
<dbReference type="GO" id="GO:0008270">
    <property type="term" value="F:zinc ion binding"/>
    <property type="evidence" value="ECO:0007669"/>
    <property type="project" value="UniProtKB-UniRule"/>
</dbReference>
<dbReference type="InterPro" id="IPR013471">
    <property type="entry name" value="RNase_Z/BN"/>
</dbReference>
<dbReference type="NCBIfam" id="NF000805">
    <property type="entry name" value="PRK00055.2-3"/>
    <property type="match status" value="1"/>
</dbReference>
<accession>A0A3D9SU34</accession>
<dbReference type="SUPFAM" id="SSF56281">
    <property type="entry name" value="Metallo-hydrolase/oxidoreductase"/>
    <property type="match status" value="1"/>
</dbReference>
<dbReference type="EMBL" id="QTTT01000001">
    <property type="protein sequence ID" value="REE96084.1"/>
    <property type="molecule type" value="Genomic_DNA"/>
</dbReference>
<name>A0A3D9SU34_9ACTN</name>
<evidence type="ECO:0000256" key="2">
    <source>
        <dbReference type="ARBA" id="ARBA00022694"/>
    </source>
</evidence>
<keyword evidence="7 8" id="KW-0862">Zinc</keyword>
<sequence>MIDTASGGNVVTGMLSRPHNGGMSTRDLLVLGTASAVPTKARNHNGYLVRWDGRGLLFDPGEGIQRQMIRAGVAAHDVDWICVTHFHGDHCLGVPGVIQRIARDGVEHPVRAVFPESGLHYWRRLRHAASFRDTDVIREHPISGPAADIDTADAPFALTARRLDHPVEAYGYRLEEPDGVTMLPDRLAEHGVRGPLIRTLQEEGRVTTPDGRTVTLAECSVPRPGQRLAFVMDTRLCAAAHELADGVDMLIIESTFLEEDAALARDYAHLTARQAGEIAAKGAVRRLVLTHFSERYRAEDVPRFAEQAADVFDGDIVVARDLDRVPVPTRRRS</sequence>
<dbReference type="InterPro" id="IPR036866">
    <property type="entry name" value="RibonucZ/Hydroxyglut_hydro"/>
</dbReference>
<comment type="caution">
    <text evidence="10">The sequence shown here is derived from an EMBL/GenBank/DDBJ whole genome shotgun (WGS) entry which is preliminary data.</text>
</comment>
<reference evidence="10 11" key="1">
    <citation type="submission" date="2018-08" db="EMBL/GenBank/DDBJ databases">
        <title>Sequencing the genomes of 1000 actinobacteria strains.</title>
        <authorList>
            <person name="Klenk H.-P."/>
        </authorList>
    </citation>
    <scope>NUCLEOTIDE SEQUENCE [LARGE SCALE GENOMIC DNA]</scope>
    <source>
        <strain evidence="10 11">DSM 43927</strain>
    </source>
</reference>
<evidence type="ECO:0000256" key="8">
    <source>
        <dbReference type="HAMAP-Rule" id="MF_01818"/>
    </source>
</evidence>
<feature type="binding site" evidence="8">
    <location>
        <position position="89"/>
    </location>
    <ligand>
        <name>Zn(2+)</name>
        <dbReference type="ChEBI" id="CHEBI:29105"/>
        <label>2</label>
        <note>catalytic</note>
    </ligand>
</feature>
<comment type="catalytic activity">
    <reaction evidence="8">
        <text>Endonucleolytic cleavage of RNA, removing extra 3' nucleotides from tRNA precursor, generating 3' termini of tRNAs. A 3'-hydroxy group is left at the tRNA terminus and a 5'-phosphoryl group is left at the trailer molecule.</text>
        <dbReference type="EC" id="3.1.26.11"/>
    </reaction>
</comment>
<keyword evidence="4 8" id="KW-0479">Metal-binding</keyword>
<feature type="domain" description="Metallo-beta-lactamase" evidence="9">
    <location>
        <begin position="221"/>
        <end position="292"/>
    </location>
</feature>
<evidence type="ECO:0000256" key="7">
    <source>
        <dbReference type="ARBA" id="ARBA00022833"/>
    </source>
</evidence>
<evidence type="ECO:0000259" key="9">
    <source>
        <dbReference type="Pfam" id="PF12706"/>
    </source>
</evidence>
<evidence type="ECO:0000256" key="1">
    <source>
        <dbReference type="ARBA" id="ARBA00011738"/>
    </source>
</evidence>
<dbReference type="Pfam" id="PF12706">
    <property type="entry name" value="Lactamase_B_2"/>
    <property type="match status" value="1"/>
</dbReference>
<feature type="binding site" evidence="8">
    <location>
        <position position="291"/>
    </location>
    <ligand>
        <name>Zn(2+)</name>
        <dbReference type="ChEBI" id="CHEBI:29105"/>
        <label>2</label>
        <note>catalytic</note>
    </ligand>
</feature>
<keyword evidence="11" id="KW-1185">Reference proteome</keyword>
<dbReference type="InterPro" id="IPR001279">
    <property type="entry name" value="Metallo-B-lactamas"/>
</dbReference>
<evidence type="ECO:0000256" key="3">
    <source>
        <dbReference type="ARBA" id="ARBA00022722"/>
    </source>
</evidence>
<feature type="active site" description="Proton acceptor" evidence="8">
    <location>
        <position position="89"/>
    </location>
</feature>
<feature type="binding site" evidence="8">
    <location>
        <position position="87"/>
    </location>
    <ligand>
        <name>Zn(2+)</name>
        <dbReference type="ChEBI" id="CHEBI:29105"/>
        <label>1</label>
        <note>catalytic</note>
    </ligand>
</feature>
<keyword evidence="3 8" id="KW-0540">Nuclease</keyword>
<evidence type="ECO:0000256" key="5">
    <source>
        <dbReference type="ARBA" id="ARBA00022759"/>
    </source>
</evidence>
<comment type="similarity">
    <text evidence="8">Belongs to the RNase Z family.</text>
</comment>
<dbReference type="Proteomes" id="UP000256661">
    <property type="component" value="Unassembled WGS sequence"/>
</dbReference>
<proteinExistence type="inferred from homology"/>
<evidence type="ECO:0000313" key="11">
    <source>
        <dbReference type="Proteomes" id="UP000256661"/>
    </source>
</evidence>
<feature type="binding site" evidence="8">
    <location>
        <position position="165"/>
    </location>
    <ligand>
        <name>Zn(2+)</name>
        <dbReference type="ChEBI" id="CHEBI:29105"/>
        <label>1</label>
        <note>catalytic</note>
    </ligand>
</feature>
<evidence type="ECO:0000313" key="10">
    <source>
        <dbReference type="EMBL" id="REE96084.1"/>
    </source>
</evidence>
<dbReference type="CDD" id="cd07717">
    <property type="entry name" value="RNaseZ_ZiPD-like_MBL-fold"/>
    <property type="match status" value="1"/>
</dbReference>
<comment type="cofactor">
    <cofactor evidence="8">
        <name>Zn(2+)</name>
        <dbReference type="ChEBI" id="CHEBI:29105"/>
    </cofactor>
    <text evidence="8">Binds 2 Zn(2+) ions.</text>
</comment>
<comment type="function">
    <text evidence="8">Zinc phosphodiesterase, which displays some tRNA 3'-processing endonuclease activity. Probably involved in tRNA maturation, by removing a 3'-trailer from precursor tRNA.</text>
</comment>
<feature type="binding site" evidence="8">
    <location>
        <position position="233"/>
    </location>
    <ligand>
        <name>Zn(2+)</name>
        <dbReference type="ChEBI" id="CHEBI:29105"/>
        <label>2</label>
        <note>catalytic</note>
    </ligand>
</feature>
<dbReference type="GO" id="GO:0042781">
    <property type="term" value="F:3'-tRNA processing endoribonuclease activity"/>
    <property type="evidence" value="ECO:0007669"/>
    <property type="project" value="UniProtKB-UniRule"/>
</dbReference>
<keyword evidence="6 8" id="KW-0378">Hydrolase</keyword>
<protein>
    <recommendedName>
        <fullName evidence="8">Ribonuclease Z</fullName>
        <shortName evidence="8">RNase Z</shortName>
        <ecNumber evidence="8">3.1.26.11</ecNumber>
    </recommendedName>
    <alternativeName>
        <fullName evidence="8">tRNA 3 endonuclease</fullName>
    </alternativeName>
    <alternativeName>
        <fullName evidence="8">tRNase Z</fullName>
    </alternativeName>
</protein>
<comment type="subunit">
    <text evidence="1 8">Homodimer.</text>
</comment>
<dbReference type="PANTHER" id="PTHR46018:SF2">
    <property type="entry name" value="ZINC PHOSPHODIESTERASE ELAC PROTEIN 1"/>
    <property type="match status" value="1"/>
</dbReference>
<keyword evidence="2 8" id="KW-0819">tRNA processing</keyword>
<feature type="binding site" evidence="8">
    <location>
        <position position="233"/>
    </location>
    <ligand>
        <name>Zn(2+)</name>
        <dbReference type="ChEBI" id="CHEBI:29105"/>
        <label>1</label>
        <note>catalytic</note>
    </ligand>
</feature>
<evidence type="ECO:0000256" key="6">
    <source>
        <dbReference type="ARBA" id="ARBA00022801"/>
    </source>
</evidence>
<evidence type="ECO:0000256" key="4">
    <source>
        <dbReference type="ARBA" id="ARBA00022723"/>
    </source>
</evidence>
<dbReference type="AlphaFoldDB" id="A0A3D9SU34"/>
<feature type="binding site" evidence="8">
    <location>
        <position position="90"/>
    </location>
    <ligand>
        <name>Zn(2+)</name>
        <dbReference type="ChEBI" id="CHEBI:29105"/>
        <label>2</label>
        <note>catalytic</note>
    </ligand>
</feature>
<keyword evidence="5 8" id="KW-0255">Endonuclease</keyword>
<organism evidence="10 11">
    <name type="scientific">Thermomonospora umbrina</name>
    <dbReference type="NCBI Taxonomy" id="111806"/>
    <lineage>
        <taxon>Bacteria</taxon>
        <taxon>Bacillati</taxon>
        <taxon>Actinomycetota</taxon>
        <taxon>Actinomycetes</taxon>
        <taxon>Streptosporangiales</taxon>
        <taxon>Thermomonosporaceae</taxon>
        <taxon>Thermomonospora</taxon>
    </lineage>
</organism>